<dbReference type="InterPro" id="IPR029044">
    <property type="entry name" value="Nucleotide-diphossugar_trans"/>
</dbReference>
<dbReference type="EC" id="2.7.7.23" evidence="20"/>
<evidence type="ECO:0000256" key="1">
    <source>
        <dbReference type="ARBA" id="ARBA00004496"/>
    </source>
</evidence>
<keyword evidence="14 20" id="KW-0511">Multifunctional enzyme</keyword>
<dbReference type="AlphaFoldDB" id="A0A2L2X9N1"/>
<reference evidence="23" key="1">
    <citation type="submission" date="2018-02" db="EMBL/GenBank/DDBJ databases">
        <title>Genome sequence of Desulfocucumis palustris strain NAW-5.</title>
        <authorList>
            <person name="Watanabe M."/>
            <person name="Kojima H."/>
            <person name="Fukui M."/>
        </authorList>
    </citation>
    <scope>NUCLEOTIDE SEQUENCE [LARGE SCALE GENOMIC DNA]</scope>
    <source>
        <strain evidence="23">NAW-5</strain>
    </source>
</reference>
<keyword evidence="15 20" id="KW-0012">Acyltransferase</keyword>
<feature type="binding site" evidence="20">
    <location>
        <position position="365"/>
    </location>
    <ligand>
        <name>UDP-N-acetyl-alpha-D-glucosamine</name>
        <dbReference type="ChEBI" id="CHEBI:57705"/>
    </ligand>
</feature>
<dbReference type="SUPFAM" id="SSF51161">
    <property type="entry name" value="Trimeric LpxA-like enzymes"/>
    <property type="match status" value="1"/>
</dbReference>
<feature type="region of interest" description="N-acetyltransferase" evidence="20">
    <location>
        <begin position="251"/>
        <end position="462"/>
    </location>
</feature>
<dbReference type="NCBIfam" id="NF010934">
    <property type="entry name" value="PRK14354.1"/>
    <property type="match status" value="1"/>
</dbReference>
<dbReference type="PANTHER" id="PTHR43584">
    <property type="entry name" value="NUCLEOTIDYL TRANSFERASE"/>
    <property type="match status" value="1"/>
</dbReference>
<feature type="binding site" evidence="20">
    <location>
        <position position="404"/>
    </location>
    <ligand>
        <name>acetyl-CoA</name>
        <dbReference type="ChEBI" id="CHEBI:57288"/>
    </ligand>
</feature>
<comment type="pathway">
    <text evidence="20">Bacterial outer membrane biogenesis; LPS lipid A biosynthesis.</text>
</comment>
<keyword evidence="13 20" id="KW-0573">Peptidoglycan synthesis</keyword>
<protein>
    <recommendedName>
        <fullName evidence="20">Bifunctional protein GlmU</fullName>
    </recommendedName>
    <domain>
        <recommendedName>
            <fullName evidence="20">UDP-N-acetylglucosamine pyrophosphorylase</fullName>
            <ecNumber evidence="20">2.7.7.23</ecNumber>
        </recommendedName>
        <alternativeName>
            <fullName evidence="20">N-acetylglucosamine-1-phosphate uridyltransferase</fullName>
        </alternativeName>
    </domain>
    <domain>
        <recommendedName>
            <fullName evidence="20">Glucosamine-1-phosphate N-acetyltransferase</fullName>
            <ecNumber evidence="20">2.3.1.157</ecNumber>
        </recommendedName>
    </domain>
</protein>
<evidence type="ECO:0000256" key="4">
    <source>
        <dbReference type="ARBA" id="ARBA00007707"/>
    </source>
</evidence>
<feature type="binding site" evidence="20">
    <location>
        <position position="332"/>
    </location>
    <ligand>
        <name>UDP-N-acetyl-alpha-D-glucosamine</name>
        <dbReference type="ChEBI" id="CHEBI:57705"/>
    </ligand>
</feature>
<dbReference type="InterPro" id="IPR005835">
    <property type="entry name" value="NTP_transferase_dom"/>
</dbReference>
<proteinExistence type="inferred from homology"/>
<feature type="domain" description="Nucleotidyl transferase" evidence="21">
    <location>
        <begin position="5"/>
        <end position="214"/>
    </location>
</feature>
<feature type="active site" description="Proton acceptor" evidence="20">
    <location>
        <position position="362"/>
    </location>
</feature>
<dbReference type="HAMAP" id="MF_01631">
    <property type="entry name" value="GlmU"/>
    <property type="match status" value="1"/>
</dbReference>
<dbReference type="GO" id="GO:0071555">
    <property type="term" value="P:cell wall organization"/>
    <property type="evidence" value="ECO:0007669"/>
    <property type="project" value="UniProtKB-KW"/>
</dbReference>
<keyword evidence="6 20" id="KW-0963">Cytoplasm</keyword>
<feature type="binding site" evidence="20">
    <location>
        <position position="102"/>
    </location>
    <ligand>
        <name>Mg(2+)</name>
        <dbReference type="ChEBI" id="CHEBI:18420"/>
    </ligand>
</feature>
<dbReference type="InterPro" id="IPR005882">
    <property type="entry name" value="Bifunctional_GlmU"/>
</dbReference>
<feature type="binding site" evidence="20">
    <location>
        <position position="227"/>
    </location>
    <ligand>
        <name>Mg(2+)</name>
        <dbReference type="ChEBI" id="CHEBI:18420"/>
    </ligand>
</feature>
<evidence type="ECO:0000259" key="21">
    <source>
        <dbReference type="Pfam" id="PF00483"/>
    </source>
</evidence>
<evidence type="ECO:0000256" key="5">
    <source>
        <dbReference type="ARBA" id="ARBA00007947"/>
    </source>
</evidence>
<evidence type="ECO:0000256" key="19">
    <source>
        <dbReference type="ARBA" id="ARBA00049628"/>
    </source>
</evidence>
<dbReference type="UniPathway" id="UPA00973"/>
<evidence type="ECO:0000256" key="12">
    <source>
        <dbReference type="ARBA" id="ARBA00022960"/>
    </source>
</evidence>
<dbReference type="Pfam" id="PF00483">
    <property type="entry name" value="NTP_transferase"/>
    <property type="match status" value="1"/>
</dbReference>
<comment type="subunit">
    <text evidence="20">Homotrimer.</text>
</comment>
<evidence type="ECO:0000256" key="2">
    <source>
        <dbReference type="ARBA" id="ARBA00005166"/>
    </source>
</evidence>
<dbReference type="GO" id="GO:0000287">
    <property type="term" value="F:magnesium ion binding"/>
    <property type="evidence" value="ECO:0007669"/>
    <property type="project" value="UniProtKB-UniRule"/>
</dbReference>
<dbReference type="EMBL" id="BFAV01000060">
    <property type="protein sequence ID" value="GBF32848.1"/>
    <property type="molecule type" value="Genomic_DNA"/>
</dbReference>
<dbReference type="SUPFAM" id="SSF53448">
    <property type="entry name" value="Nucleotide-diphospho-sugar transferases"/>
    <property type="match status" value="1"/>
</dbReference>
<comment type="catalytic activity">
    <reaction evidence="18 20">
        <text>N-acetyl-alpha-D-glucosamine 1-phosphate + UTP + H(+) = UDP-N-acetyl-alpha-D-glucosamine + diphosphate</text>
        <dbReference type="Rhea" id="RHEA:13509"/>
        <dbReference type="ChEBI" id="CHEBI:15378"/>
        <dbReference type="ChEBI" id="CHEBI:33019"/>
        <dbReference type="ChEBI" id="CHEBI:46398"/>
        <dbReference type="ChEBI" id="CHEBI:57705"/>
        <dbReference type="ChEBI" id="CHEBI:57776"/>
        <dbReference type="EC" id="2.7.7.23"/>
    </reaction>
</comment>
<dbReference type="InterPro" id="IPR001451">
    <property type="entry name" value="Hexapep"/>
</dbReference>
<evidence type="ECO:0000256" key="15">
    <source>
        <dbReference type="ARBA" id="ARBA00023315"/>
    </source>
</evidence>
<name>A0A2L2X9N1_9FIRM</name>
<feature type="binding site" evidence="20">
    <location>
        <position position="22"/>
    </location>
    <ligand>
        <name>UDP-N-acetyl-alpha-D-glucosamine</name>
        <dbReference type="ChEBI" id="CHEBI:57705"/>
    </ligand>
</feature>
<comment type="similarity">
    <text evidence="4 20">In the C-terminal section; belongs to the transferase hexapeptide repeat family.</text>
</comment>
<evidence type="ECO:0000256" key="17">
    <source>
        <dbReference type="ARBA" id="ARBA00048247"/>
    </source>
</evidence>
<accession>A0A2L2X9N1</accession>
<dbReference type="NCBIfam" id="TIGR01173">
    <property type="entry name" value="glmU"/>
    <property type="match status" value="1"/>
</dbReference>
<feature type="binding site" evidence="20">
    <location>
        <begin position="8"/>
        <end position="11"/>
    </location>
    <ligand>
        <name>UDP-N-acetyl-alpha-D-glucosamine</name>
        <dbReference type="ChEBI" id="CHEBI:57705"/>
    </ligand>
</feature>
<dbReference type="UniPathway" id="UPA00113">
    <property type="reaction ID" value="UER00532"/>
</dbReference>
<feature type="binding site" evidence="20">
    <location>
        <position position="439"/>
    </location>
    <ligand>
        <name>acetyl-CoA</name>
        <dbReference type="ChEBI" id="CHEBI:57288"/>
    </ligand>
</feature>
<feature type="binding site" evidence="20">
    <location>
        <begin position="77"/>
        <end position="78"/>
    </location>
    <ligand>
        <name>UDP-N-acetyl-alpha-D-glucosamine</name>
        <dbReference type="ChEBI" id="CHEBI:57705"/>
    </ligand>
</feature>
<gene>
    <name evidence="20" type="primary">glmU</name>
    <name evidence="22" type="ORF">DCCM_1044</name>
</gene>
<comment type="catalytic activity">
    <reaction evidence="17 20">
        <text>alpha-D-glucosamine 1-phosphate + acetyl-CoA = N-acetyl-alpha-D-glucosamine 1-phosphate + CoA + H(+)</text>
        <dbReference type="Rhea" id="RHEA:13725"/>
        <dbReference type="ChEBI" id="CHEBI:15378"/>
        <dbReference type="ChEBI" id="CHEBI:57287"/>
        <dbReference type="ChEBI" id="CHEBI:57288"/>
        <dbReference type="ChEBI" id="CHEBI:57776"/>
        <dbReference type="ChEBI" id="CHEBI:58516"/>
        <dbReference type="EC" id="2.3.1.157"/>
    </reaction>
</comment>
<dbReference type="RefSeq" id="WP_104371322.1">
    <property type="nucleotide sequence ID" value="NZ_BFAV01000060.1"/>
</dbReference>
<dbReference type="Gene3D" id="3.90.550.10">
    <property type="entry name" value="Spore Coat Polysaccharide Biosynthesis Protein SpsA, Chain A"/>
    <property type="match status" value="1"/>
</dbReference>
<dbReference type="GO" id="GO:0005737">
    <property type="term" value="C:cytoplasm"/>
    <property type="evidence" value="ECO:0007669"/>
    <property type="project" value="UniProtKB-SubCell"/>
</dbReference>
<dbReference type="GO" id="GO:0000902">
    <property type="term" value="P:cell morphogenesis"/>
    <property type="evidence" value="ECO:0007669"/>
    <property type="project" value="UniProtKB-UniRule"/>
</dbReference>
<evidence type="ECO:0000256" key="7">
    <source>
        <dbReference type="ARBA" id="ARBA00022679"/>
    </source>
</evidence>
<dbReference type="OrthoDB" id="9775031at2"/>
<comment type="pathway">
    <text evidence="3 20">Nucleotide-sugar biosynthesis; UDP-N-acetyl-alpha-D-glucosamine biosynthesis; UDP-N-acetyl-alpha-D-glucosamine from N-acetyl-alpha-D-glucosamine 1-phosphate: step 1/1.</text>
</comment>
<comment type="subcellular location">
    <subcellularLocation>
        <location evidence="1 20">Cytoplasm</location>
    </subcellularLocation>
</comment>
<feature type="binding site" evidence="20">
    <location>
        <position position="169"/>
    </location>
    <ligand>
        <name>UDP-N-acetyl-alpha-D-glucosamine</name>
        <dbReference type="ChEBI" id="CHEBI:57705"/>
    </ligand>
</feature>
<evidence type="ECO:0000256" key="11">
    <source>
        <dbReference type="ARBA" id="ARBA00022842"/>
    </source>
</evidence>
<evidence type="ECO:0000256" key="10">
    <source>
        <dbReference type="ARBA" id="ARBA00022737"/>
    </source>
</evidence>
<dbReference type="GO" id="GO:0009252">
    <property type="term" value="P:peptidoglycan biosynthetic process"/>
    <property type="evidence" value="ECO:0007669"/>
    <property type="project" value="UniProtKB-UniRule"/>
</dbReference>
<feature type="region of interest" description="Pyrophosphorylase" evidence="20">
    <location>
        <begin position="1"/>
        <end position="229"/>
    </location>
</feature>
<comment type="function">
    <text evidence="19 20">Catalyzes the last two sequential reactions in the de novo biosynthetic pathway for UDP-N-acetylglucosamine (UDP-GlcNAc). The C-terminal domain catalyzes the transfer of acetyl group from acetyl coenzyme A to glucosamine-1-phosphate (GlcN-1-P) to produce N-acetylglucosamine-1-phosphate (GlcNAc-1-P), which is converted into UDP-GlcNAc by the transfer of uridine 5-monophosphate (from uridine 5-triphosphate), a reaction catalyzed by the N-terminal domain.</text>
</comment>
<evidence type="ECO:0000256" key="16">
    <source>
        <dbReference type="ARBA" id="ARBA00023316"/>
    </source>
</evidence>
<dbReference type="CDD" id="cd02540">
    <property type="entry name" value="GT2_GlmU_N_bac"/>
    <property type="match status" value="1"/>
</dbReference>
<evidence type="ECO:0000256" key="8">
    <source>
        <dbReference type="ARBA" id="ARBA00022695"/>
    </source>
</evidence>
<dbReference type="Gene3D" id="2.160.10.10">
    <property type="entry name" value="Hexapeptide repeat proteins"/>
    <property type="match status" value="1"/>
</dbReference>
<feature type="binding site" evidence="20">
    <location>
        <begin position="385"/>
        <end position="386"/>
    </location>
    <ligand>
        <name>acetyl-CoA</name>
        <dbReference type="ChEBI" id="CHEBI:57288"/>
    </ligand>
</feature>
<dbReference type="GO" id="GO:0019134">
    <property type="term" value="F:glucosamine-1-phosphate N-acetyltransferase activity"/>
    <property type="evidence" value="ECO:0007669"/>
    <property type="project" value="UniProtKB-UniRule"/>
</dbReference>
<evidence type="ECO:0000256" key="20">
    <source>
        <dbReference type="HAMAP-Rule" id="MF_01631"/>
    </source>
</evidence>
<keyword evidence="9 20" id="KW-0479">Metal-binding</keyword>
<evidence type="ECO:0000313" key="23">
    <source>
        <dbReference type="Proteomes" id="UP000239549"/>
    </source>
</evidence>
<evidence type="ECO:0000256" key="18">
    <source>
        <dbReference type="ARBA" id="ARBA00048493"/>
    </source>
</evidence>
<dbReference type="GO" id="GO:0008360">
    <property type="term" value="P:regulation of cell shape"/>
    <property type="evidence" value="ECO:0007669"/>
    <property type="project" value="UniProtKB-KW"/>
</dbReference>
<dbReference type="InterPro" id="IPR011004">
    <property type="entry name" value="Trimer_LpxA-like_sf"/>
</dbReference>
<feature type="binding site" evidence="20">
    <location>
        <position position="376"/>
    </location>
    <ligand>
        <name>UDP-N-acetyl-alpha-D-glucosamine</name>
        <dbReference type="ChEBI" id="CHEBI:57705"/>
    </ligand>
</feature>
<feature type="binding site" evidence="20">
    <location>
        <position position="227"/>
    </location>
    <ligand>
        <name>UDP-N-acetyl-alpha-D-glucosamine</name>
        <dbReference type="ChEBI" id="CHEBI:57705"/>
    </ligand>
</feature>
<feature type="binding site" evidence="20">
    <location>
        <position position="350"/>
    </location>
    <ligand>
        <name>UDP-N-acetyl-alpha-D-glucosamine</name>
        <dbReference type="ChEBI" id="CHEBI:57705"/>
    </ligand>
</feature>
<evidence type="ECO:0000256" key="14">
    <source>
        <dbReference type="ARBA" id="ARBA00023268"/>
    </source>
</evidence>
<dbReference type="InterPro" id="IPR050065">
    <property type="entry name" value="GlmU-like"/>
</dbReference>
<keyword evidence="7 20" id="KW-0808">Transferase</keyword>
<keyword evidence="11 20" id="KW-0460">Magnesium</keyword>
<comment type="cofactor">
    <cofactor evidence="20">
        <name>Mg(2+)</name>
        <dbReference type="ChEBI" id="CHEBI:18420"/>
    </cofactor>
    <text evidence="20">Binds 1 Mg(2+) ion per subunit.</text>
</comment>
<evidence type="ECO:0000256" key="13">
    <source>
        <dbReference type="ARBA" id="ARBA00022984"/>
    </source>
</evidence>
<dbReference type="GO" id="GO:0016020">
    <property type="term" value="C:membrane"/>
    <property type="evidence" value="ECO:0007669"/>
    <property type="project" value="GOC"/>
</dbReference>
<evidence type="ECO:0000313" key="22">
    <source>
        <dbReference type="EMBL" id="GBF32848.1"/>
    </source>
</evidence>
<keyword evidence="16 20" id="KW-0961">Cell wall biogenesis/degradation</keyword>
<feature type="binding site" evidence="20">
    <location>
        <position position="379"/>
    </location>
    <ligand>
        <name>acetyl-CoA</name>
        <dbReference type="ChEBI" id="CHEBI:57288"/>
    </ligand>
</feature>
<comment type="caution">
    <text evidence="22">The sequence shown here is derived from an EMBL/GenBank/DDBJ whole genome shotgun (WGS) entry which is preliminary data.</text>
</comment>
<organism evidence="22 23">
    <name type="scientific">Desulfocucumis palustris</name>
    <dbReference type="NCBI Taxonomy" id="1898651"/>
    <lineage>
        <taxon>Bacteria</taxon>
        <taxon>Bacillati</taxon>
        <taxon>Bacillota</taxon>
        <taxon>Clostridia</taxon>
        <taxon>Eubacteriales</taxon>
        <taxon>Desulfocucumaceae</taxon>
        <taxon>Desulfocucumis</taxon>
    </lineage>
</organism>
<comment type="pathway">
    <text evidence="2 20">Nucleotide-sugar biosynthesis; UDP-N-acetyl-alpha-D-glucosamine biosynthesis; N-acetyl-alpha-D-glucosamine 1-phosphate from alpha-D-glucosamine 6-phosphate (route II): step 2/2.</text>
</comment>
<keyword evidence="8 20" id="KW-0548">Nucleotidyltransferase</keyword>
<dbReference type="GO" id="GO:0009245">
    <property type="term" value="P:lipid A biosynthetic process"/>
    <property type="evidence" value="ECO:0007669"/>
    <property type="project" value="UniProtKB-UniRule"/>
</dbReference>
<feature type="binding site" evidence="20">
    <location>
        <position position="139"/>
    </location>
    <ligand>
        <name>UDP-N-acetyl-alpha-D-glucosamine</name>
        <dbReference type="ChEBI" id="CHEBI:57705"/>
    </ligand>
</feature>
<feature type="region of interest" description="Linker" evidence="20">
    <location>
        <begin position="230"/>
        <end position="250"/>
    </location>
</feature>
<feature type="binding site" evidence="20">
    <location>
        <position position="154"/>
    </location>
    <ligand>
        <name>UDP-N-acetyl-alpha-D-glucosamine</name>
        <dbReference type="ChEBI" id="CHEBI:57705"/>
    </ligand>
</feature>
<dbReference type="Pfam" id="PF00132">
    <property type="entry name" value="Hexapep"/>
    <property type="match status" value="3"/>
</dbReference>
<keyword evidence="23" id="KW-1185">Reference proteome</keyword>
<dbReference type="GO" id="GO:0003977">
    <property type="term" value="F:UDP-N-acetylglucosamine diphosphorylase activity"/>
    <property type="evidence" value="ECO:0007669"/>
    <property type="project" value="UniProtKB-UniRule"/>
</dbReference>
<dbReference type="CDD" id="cd03353">
    <property type="entry name" value="LbH_GlmU_C"/>
    <property type="match status" value="1"/>
</dbReference>
<feature type="binding site" evidence="20">
    <location>
        <position position="422"/>
    </location>
    <ligand>
        <name>acetyl-CoA</name>
        <dbReference type="ChEBI" id="CHEBI:57288"/>
    </ligand>
</feature>
<dbReference type="Proteomes" id="UP000239549">
    <property type="component" value="Unassembled WGS sequence"/>
</dbReference>
<evidence type="ECO:0000256" key="6">
    <source>
        <dbReference type="ARBA" id="ARBA00022490"/>
    </source>
</evidence>
<keyword evidence="12 20" id="KW-0133">Cell shape</keyword>
<evidence type="ECO:0000256" key="9">
    <source>
        <dbReference type="ARBA" id="ARBA00022723"/>
    </source>
</evidence>
<sequence length="462" mass="48757">MGLAAVVLAAGKGTRMKSDLPKVLHKVCGTPIVNHVLSAVEESGAGKIVVVAGYGGEQVVKQIEGRAQVVYQLQQLGTAHALLQAGDLFKDFEGHILVICGDTPLITAKTLREMVIGHINSGAAATVLTAVPANPGSYGRIIRDHGGGLIKIVEQKDATPEQLAVREINTGMYCFKSEGLFEALSRLTPDNAQGEYYLTDIIEAYVSSGRKVEALACAGEEEILGINDRCQLAEAERIFRRRILEQLMLSGVTIVDPASTYVDSGVEIGLDTIIYPNTILESGCHVGERCILGPGAHLTGARLGNDVTVRYSVLERSEVSDGCSIGPFSYIRPDCRLGKNVKVGDFVELKKTTIDEGSKVPHLSYVGDAALGKKVNIGAGTITCNYDGVSKWPTVIGDNAFIGSNTNLVAPVNVGDGAVTGAGSTITKDVPPGALGVARGRQQNIANWKKRKKAAAGPGEVK</sequence>
<evidence type="ECO:0000256" key="3">
    <source>
        <dbReference type="ARBA" id="ARBA00005208"/>
    </source>
</evidence>
<feature type="binding site" evidence="20">
    <location>
        <position position="72"/>
    </location>
    <ligand>
        <name>UDP-N-acetyl-alpha-D-glucosamine</name>
        <dbReference type="ChEBI" id="CHEBI:57705"/>
    </ligand>
</feature>
<comment type="similarity">
    <text evidence="5 20">In the N-terminal section; belongs to the N-acetylglucosamine-1-phosphate uridyltransferase family.</text>
</comment>
<dbReference type="PANTHER" id="PTHR43584:SF3">
    <property type="entry name" value="BIFUNCTIONAL PROTEIN GLMU"/>
    <property type="match status" value="1"/>
</dbReference>
<dbReference type="InterPro" id="IPR038009">
    <property type="entry name" value="GlmU_C_LbH"/>
</dbReference>
<dbReference type="EC" id="2.3.1.157" evidence="20"/>
<keyword evidence="10 20" id="KW-0677">Repeat</keyword>
<dbReference type="GO" id="GO:0006048">
    <property type="term" value="P:UDP-N-acetylglucosamine biosynthetic process"/>
    <property type="evidence" value="ECO:0007669"/>
    <property type="project" value="UniProtKB-UniPathway"/>
</dbReference>
<comment type="caution">
    <text evidence="20">Lacks conserved residue(s) required for the propagation of feature annotation.</text>
</comment>